<accession>A0ABQ0YHD6</accession>
<protein>
    <submittedName>
        <fullName evidence="2">Uncharacterized protein</fullName>
    </submittedName>
</protein>
<feature type="compositionally biased region" description="Low complexity" evidence="1">
    <location>
        <begin position="50"/>
        <end position="62"/>
    </location>
</feature>
<dbReference type="Proteomes" id="UP000325466">
    <property type="component" value="Unassembled WGS sequence"/>
</dbReference>
<organism evidence="2 3">
    <name type="scientific">Rhodococcus aetherivorans</name>
    <dbReference type="NCBI Taxonomy" id="191292"/>
    <lineage>
        <taxon>Bacteria</taxon>
        <taxon>Bacillati</taxon>
        <taxon>Actinomycetota</taxon>
        <taxon>Actinomycetes</taxon>
        <taxon>Mycobacteriales</taxon>
        <taxon>Nocardiaceae</taxon>
        <taxon>Rhodococcus</taxon>
    </lineage>
</organism>
<reference evidence="2 3" key="1">
    <citation type="journal article" date="2018" name="Biodegradation">
        <title>1,4-Dioxane degradation characteristics of Rhodococcus aetherivorans JCM 14343.</title>
        <authorList>
            <person name="Inoue D."/>
            <person name="Tsunoda T."/>
            <person name="Yamamoto N."/>
            <person name="Ike M."/>
            <person name="Sei K."/>
        </authorList>
    </citation>
    <scope>NUCLEOTIDE SEQUENCE [LARGE SCALE GENOMIC DNA]</scope>
    <source>
        <strain evidence="2 3">JCM 14343</strain>
    </source>
</reference>
<proteinExistence type="predicted"/>
<evidence type="ECO:0000313" key="2">
    <source>
        <dbReference type="EMBL" id="GES35958.1"/>
    </source>
</evidence>
<dbReference type="EMBL" id="BLAH01000032">
    <property type="protein sequence ID" value="GES35958.1"/>
    <property type="molecule type" value="Genomic_DNA"/>
</dbReference>
<feature type="region of interest" description="Disordered" evidence="1">
    <location>
        <begin position="41"/>
        <end position="62"/>
    </location>
</feature>
<evidence type="ECO:0000256" key="1">
    <source>
        <dbReference type="SAM" id="MobiDB-lite"/>
    </source>
</evidence>
<gene>
    <name evidence="2" type="ORF">RAJCM14343_1207</name>
</gene>
<comment type="caution">
    <text evidence="2">The sequence shown here is derived from an EMBL/GenBank/DDBJ whole genome shotgun (WGS) entry which is preliminary data.</text>
</comment>
<name>A0ABQ0YHD6_9NOCA</name>
<sequence length="62" mass="6002">MRAQVVPVIGTLAAAAGVLAGTDIDDIDDIALTVSFVASASGAGRGLDRSSPAGTSASSPSW</sequence>
<keyword evidence="3" id="KW-1185">Reference proteome</keyword>
<evidence type="ECO:0000313" key="3">
    <source>
        <dbReference type="Proteomes" id="UP000325466"/>
    </source>
</evidence>